<dbReference type="InterPro" id="IPR020056">
    <property type="entry name" value="Rbsml_bL25/Gln-tRNA_synth_N"/>
</dbReference>
<evidence type="ECO:0000256" key="2">
    <source>
        <dbReference type="ARBA" id="ARBA00023274"/>
    </source>
</evidence>
<reference evidence="4" key="1">
    <citation type="submission" date="2020-05" db="EMBL/GenBank/DDBJ databases">
        <authorList>
            <person name="Chiriac C."/>
            <person name="Salcher M."/>
            <person name="Ghai R."/>
            <person name="Kavagutti S V."/>
        </authorList>
    </citation>
    <scope>NUCLEOTIDE SEQUENCE</scope>
</reference>
<feature type="domain" description="Large ribosomal subunit protein bL25 L25" evidence="3">
    <location>
        <begin position="6"/>
        <end position="90"/>
    </location>
</feature>
<dbReference type="InterPro" id="IPR001021">
    <property type="entry name" value="Ribosomal_bL25_long"/>
</dbReference>
<name>A0A6J7APS7_9ZZZZ</name>
<dbReference type="EMBL" id="CAFABK010000112">
    <property type="protein sequence ID" value="CAB4834976.1"/>
    <property type="molecule type" value="Genomic_DNA"/>
</dbReference>
<keyword evidence="1" id="KW-0689">Ribosomal protein</keyword>
<dbReference type="GO" id="GO:0006412">
    <property type="term" value="P:translation"/>
    <property type="evidence" value="ECO:0007669"/>
    <property type="project" value="InterPro"/>
</dbReference>
<sequence>MSQVAITAEARSEFGKGAARKLRREGRIPAVIYGSGTELLHITLPEHELNLALRKPRVVLAVTFEGSTVITKPRDVQRDPVKRVLEHLDLVIISKLEAATRGDMADAMKVAEAAAVEAGIDPGTVAAAMQDAIARGEDPMAAALHAVADVRAQAEAYSEVNTAQAEVDDAAAAAGAAAAAAAAPPSAPAEPAAE</sequence>
<dbReference type="SUPFAM" id="SSF50715">
    <property type="entry name" value="Ribosomal protein L25-like"/>
    <property type="match status" value="1"/>
</dbReference>
<dbReference type="GO" id="GO:0005840">
    <property type="term" value="C:ribosome"/>
    <property type="evidence" value="ECO:0007669"/>
    <property type="project" value="UniProtKB-KW"/>
</dbReference>
<dbReference type="InterPro" id="IPR029751">
    <property type="entry name" value="Ribosomal_L25_dom"/>
</dbReference>
<dbReference type="CDD" id="cd00495">
    <property type="entry name" value="Ribosomal_L25_TL5_CTC"/>
    <property type="match status" value="1"/>
</dbReference>
<dbReference type="GO" id="GO:0008097">
    <property type="term" value="F:5S rRNA binding"/>
    <property type="evidence" value="ECO:0007669"/>
    <property type="project" value="InterPro"/>
</dbReference>
<proteinExistence type="predicted"/>
<gene>
    <name evidence="4" type="ORF">UFOPK3204_01637</name>
</gene>
<evidence type="ECO:0000256" key="1">
    <source>
        <dbReference type="ARBA" id="ARBA00022980"/>
    </source>
</evidence>
<dbReference type="Pfam" id="PF01386">
    <property type="entry name" value="Ribosomal_L25p"/>
    <property type="match status" value="1"/>
</dbReference>
<evidence type="ECO:0000313" key="4">
    <source>
        <dbReference type="EMBL" id="CAB4834976.1"/>
    </source>
</evidence>
<dbReference type="Gene3D" id="2.40.240.10">
    <property type="entry name" value="Ribosomal Protein L25, Chain P"/>
    <property type="match status" value="1"/>
</dbReference>
<dbReference type="GO" id="GO:0003735">
    <property type="term" value="F:structural constituent of ribosome"/>
    <property type="evidence" value="ECO:0007669"/>
    <property type="project" value="InterPro"/>
</dbReference>
<dbReference type="GO" id="GO:1990904">
    <property type="term" value="C:ribonucleoprotein complex"/>
    <property type="evidence" value="ECO:0007669"/>
    <property type="project" value="UniProtKB-KW"/>
</dbReference>
<keyword evidence="2" id="KW-0687">Ribonucleoprotein</keyword>
<dbReference type="NCBIfam" id="TIGR00731">
    <property type="entry name" value="bL25_bact_ctc"/>
    <property type="match status" value="1"/>
</dbReference>
<accession>A0A6J7APS7</accession>
<evidence type="ECO:0000259" key="3">
    <source>
        <dbReference type="Pfam" id="PF01386"/>
    </source>
</evidence>
<protein>
    <submittedName>
        <fullName evidence="4">Unannotated protein</fullName>
    </submittedName>
</protein>
<dbReference type="AlphaFoldDB" id="A0A6J7APS7"/>
<organism evidence="4">
    <name type="scientific">freshwater metagenome</name>
    <dbReference type="NCBI Taxonomy" id="449393"/>
    <lineage>
        <taxon>unclassified sequences</taxon>
        <taxon>metagenomes</taxon>
        <taxon>ecological metagenomes</taxon>
    </lineage>
</organism>
<dbReference type="InterPro" id="IPR011035">
    <property type="entry name" value="Ribosomal_bL25/Gln-tRNA_synth"/>
</dbReference>